<organism evidence="1">
    <name type="scientific">marine metagenome</name>
    <dbReference type="NCBI Taxonomy" id="408172"/>
    <lineage>
        <taxon>unclassified sequences</taxon>
        <taxon>metagenomes</taxon>
        <taxon>ecological metagenomes</taxon>
    </lineage>
</organism>
<accession>A0A382YJ47</accession>
<feature type="non-terminal residue" evidence="1">
    <location>
        <position position="1"/>
    </location>
</feature>
<dbReference type="EMBL" id="UINC01175966">
    <property type="protein sequence ID" value="SVD82875.1"/>
    <property type="molecule type" value="Genomic_DNA"/>
</dbReference>
<protein>
    <submittedName>
        <fullName evidence="1">Uncharacterized protein</fullName>
    </submittedName>
</protein>
<dbReference type="AlphaFoldDB" id="A0A382YJ47"/>
<name>A0A382YJ47_9ZZZZ</name>
<gene>
    <name evidence="1" type="ORF">METZ01_LOCUS435729</name>
</gene>
<sequence length="92" mass="10344">NDNKDINGASSLFLVLVLAKELQLAGHSESKAFRLIFKDFMQANPNKKTWQDVFQTTFNMSVSDFHTKVSSYNPSINTILPSTSLTLESIFN</sequence>
<reference evidence="1" key="1">
    <citation type="submission" date="2018-05" db="EMBL/GenBank/DDBJ databases">
        <authorList>
            <person name="Lanie J.A."/>
            <person name="Ng W.-L."/>
            <person name="Kazmierczak K.M."/>
            <person name="Andrzejewski T.M."/>
            <person name="Davidsen T.M."/>
            <person name="Wayne K.J."/>
            <person name="Tettelin H."/>
            <person name="Glass J.I."/>
            <person name="Rusch D."/>
            <person name="Podicherti R."/>
            <person name="Tsui H.-C.T."/>
            <person name="Winkler M.E."/>
        </authorList>
    </citation>
    <scope>NUCLEOTIDE SEQUENCE</scope>
</reference>
<evidence type="ECO:0000313" key="1">
    <source>
        <dbReference type="EMBL" id="SVD82875.1"/>
    </source>
</evidence>
<proteinExistence type="predicted"/>